<dbReference type="Pfam" id="PF07859">
    <property type="entry name" value="Abhydrolase_3"/>
    <property type="match status" value="1"/>
</dbReference>
<evidence type="ECO:0000313" key="3">
    <source>
        <dbReference type="EMBL" id="MBB6334060.1"/>
    </source>
</evidence>
<dbReference type="EMBL" id="JACHMK010000001">
    <property type="protein sequence ID" value="MBB6334060.1"/>
    <property type="molecule type" value="Genomic_DNA"/>
</dbReference>
<gene>
    <name evidence="3" type="ORF">HD592_000625</name>
</gene>
<evidence type="ECO:0000259" key="2">
    <source>
        <dbReference type="Pfam" id="PF07859"/>
    </source>
</evidence>
<organism evidence="3 4">
    <name type="scientific">Schaalia hyovaginalis</name>
    <dbReference type="NCBI Taxonomy" id="29316"/>
    <lineage>
        <taxon>Bacteria</taxon>
        <taxon>Bacillati</taxon>
        <taxon>Actinomycetota</taxon>
        <taxon>Actinomycetes</taxon>
        <taxon>Actinomycetales</taxon>
        <taxon>Actinomycetaceae</taxon>
        <taxon>Schaalia</taxon>
    </lineage>
</organism>
<dbReference type="Proteomes" id="UP000617426">
    <property type="component" value="Unassembled WGS sequence"/>
</dbReference>
<dbReference type="AlphaFoldDB" id="A0A923E4K9"/>
<dbReference type="PANTHER" id="PTHR48081:SF8">
    <property type="entry name" value="ALPHA_BETA HYDROLASE FOLD-3 DOMAIN-CONTAINING PROTEIN-RELATED"/>
    <property type="match status" value="1"/>
</dbReference>
<accession>A0A923E4K9</accession>
<reference evidence="3" key="1">
    <citation type="submission" date="2020-08" db="EMBL/GenBank/DDBJ databases">
        <title>Sequencing the genomes of 1000 actinobacteria strains.</title>
        <authorList>
            <person name="Klenk H.-P."/>
        </authorList>
    </citation>
    <scope>NUCLEOTIDE SEQUENCE</scope>
    <source>
        <strain evidence="3">DSM 10695</strain>
    </source>
</reference>
<proteinExistence type="predicted"/>
<keyword evidence="4" id="KW-1185">Reference proteome</keyword>
<feature type="domain" description="Alpha/beta hydrolase fold-3" evidence="2">
    <location>
        <begin position="233"/>
        <end position="441"/>
    </location>
</feature>
<dbReference type="InterPro" id="IPR050300">
    <property type="entry name" value="GDXG_lipolytic_enzyme"/>
</dbReference>
<evidence type="ECO:0000256" key="1">
    <source>
        <dbReference type="ARBA" id="ARBA00022801"/>
    </source>
</evidence>
<dbReference type="Gene3D" id="3.40.50.1820">
    <property type="entry name" value="alpha/beta hydrolase"/>
    <property type="match status" value="1"/>
</dbReference>
<comment type="caution">
    <text evidence="3">The sequence shown here is derived from an EMBL/GenBank/DDBJ whole genome shotgun (WGS) entry which is preliminary data.</text>
</comment>
<evidence type="ECO:0000313" key="4">
    <source>
        <dbReference type="Proteomes" id="UP000617426"/>
    </source>
</evidence>
<dbReference type="RefSeq" id="WP_184451817.1">
    <property type="nucleotide sequence ID" value="NZ_JACHMK010000001.1"/>
</dbReference>
<keyword evidence="1" id="KW-0378">Hydrolase</keyword>
<sequence>MRSRAIITGRPEKGAIIAFADPGRAFALADALEGLADSRRLVVADIPAPPEGAASDAACDAAVAFAVEQLHGIPMGVAVLVGAGAVGSRLAAAVARTLPSSCRALFLTDEEARASLRPAPGPALAEDGDGALAVRAPAVFIAEDALPATLRELLDSAAEPEIARPWVLPEIAELLAANPQAPRMDLVTARERGERMNPPMEPPADCELVIEELAGVENRIMTPAGKRTGLVLFLIHGGGYVMGSARFEDRRCADILRSFTPSLFADSDLAVTTVVPDYALAPEHPHPAGLEDALASLRAVFERYPDAPIVLYGDSAGSGMANQVLRRLGSAELERIRGAILLEPCLDPAFDSRSSWENREGPGWTRQLAVDSWRAYLGQDAKPWEVHPPVRELPAGFPPLQIFVNAADPLRDEALEWAFDLARAGVKVEVHSFPGTTHGWLSAPGTRIWERVKDEMRSFFGFCLEDAPGPLA</sequence>
<dbReference type="InterPro" id="IPR013094">
    <property type="entry name" value="AB_hydrolase_3"/>
</dbReference>
<dbReference type="SUPFAM" id="SSF53474">
    <property type="entry name" value="alpha/beta-Hydrolases"/>
    <property type="match status" value="1"/>
</dbReference>
<name>A0A923E4K9_9ACTO</name>
<dbReference type="GO" id="GO:0016787">
    <property type="term" value="F:hydrolase activity"/>
    <property type="evidence" value="ECO:0007669"/>
    <property type="project" value="UniProtKB-KW"/>
</dbReference>
<protein>
    <submittedName>
        <fullName evidence="3">Acetyl esterase/lipase</fullName>
    </submittedName>
</protein>
<dbReference type="PANTHER" id="PTHR48081">
    <property type="entry name" value="AB HYDROLASE SUPERFAMILY PROTEIN C4A8.06C"/>
    <property type="match status" value="1"/>
</dbReference>
<dbReference type="InterPro" id="IPR029058">
    <property type="entry name" value="AB_hydrolase_fold"/>
</dbReference>